<feature type="region of interest" description="Disordered" evidence="1">
    <location>
        <begin position="358"/>
        <end position="435"/>
    </location>
</feature>
<gene>
    <name evidence="3" type="ORF">F511_13917</name>
</gene>
<dbReference type="PANTHER" id="PTHR46033:SF8">
    <property type="entry name" value="PROTEIN MAINTENANCE OF MERISTEMS-LIKE"/>
    <property type="match status" value="1"/>
</dbReference>
<accession>A0A2Z7B313</accession>
<evidence type="ECO:0000313" key="4">
    <source>
        <dbReference type="Proteomes" id="UP000250235"/>
    </source>
</evidence>
<dbReference type="InterPro" id="IPR044824">
    <property type="entry name" value="MAIN-like"/>
</dbReference>
<evidence type="ECO:0000313" key="3">
    <source>
        <dbReference type="EMBL" id="KZV26039.1"/>
    </source>
</evidence>
<reference evidence="3 4" key="1">
    <citation type="journal article" date="2015" name="Proc. Natl. Acad. Sci. U.S.A.">
        <title>The resurrection genome of Boea hygrometrica: A blueprint for survival of dehydration.</title>
        <authorList>
            <person name="Xiao L."/>
            <person name="Yang G."/>
            <person name="Zhang L."/>
            <person name="Yang X."/>
            <person name="Zhao S."/>
            <person name="Ji Z."/>
            <person name="Zhou Q."/>
            <person name="Hu M."/>
            <person name="Wang Y."/>
            <person name="Chen M."/>
            <person name="Xu Y."/>
            <person name="Jin H."/>
            <person name="Xiao X."/>
            <person name="Hu G."/>
            <person name="Bao F."/>
            <person name="Hu Y."/>
            <person name="Wan P."/>
            <person name="Li L."/>
            <person name="Deng X."/>
            <person name="Kuang T."/>
            <person name="Xiang C."/>
            <person name="Zhu J.K."/>
            <person name="Oliver M.J."/>
            <person name="He Y."/>
        </authorList>
    </citation>
    <scope>NUCLEOTIDE SEQUENCE [LARGE SCALE GENOMIC DNA]</scope>
    <source>
        <strain evidence="4">cv. XS01</strain>
    </source>
</reference>
<dbReference type="PANTHER" id="PTHR46033">
    <property type="entry name" value="PROTEIN MAIN-LIKE 2"/>
    <property type="match status" value="1"/>
</dbReference>
<dbReference type="Pfam" id="PF10536">
    <property type="entry name" value="PMD"/>
    <property type="match status" value="1"/>
</dbReference>
<dbReference type="GO" id="GO:0010073">
    <property type="term" value="P:meristem maintenance"/>
    <property type="evidence" value="ECO:0007669"/>
    <property type="project" value="InterPro"/>
</dbReference>
<feature type="compositionally biased region" description="Acidic residues" evidence="1">
    <location>
        <begin position="411"/>
        <end position="422"/>
    </location>
</feature>
<organism evidence="3 4">
    <name type="scientific">Dorcoceras hygrometricum</name>
    <dbReference type="NCBI Taxonomy" id="472368"/>
    <lineage>
        <taxon>Eukaryota</taxon>
        <taxon>Viridiplantae</taxon>
        <taxon>Streptophyta</taxon>
        <taxon>Embryophyta</taxon>
        <taxon>Tracheophyta</taxon>
        <taxon>Spermatophyta</taxon>
        <taxon>Magnoliopsida</taxon>
        <taxon>eudicotyledons</taxon>
        <taxon>Gunneridae</taxon>
        <taxon>Pentapetalae</taxon>
        <taxon>asterids</taxon>
        <taxon>lamiids</taxon>
        <taxon>Lamiales</taxon>
        <taxon>Gesneriaceae</taxon>
        <taxon>Didymocarpoideae</taxon>
        <taxon>Trichosporeae</taxon>
        <taxon>Loxocarpinae</taxon>
        <taxon>Dorcoceras</taxon>
    </lineage>
</organism>
<dbReference type="OrthoDB" id="1300289at2759"/>
<dbReference type="Proteomes" id="UP000250235">
    <property type="component" value="Unassembled WGS sequence"/>
</dbReference>
<sequence>MSLTLYDIYLFTGLPLIGPDSPYLIDDHAAPKLAPLRYCYPSHRAVVKQYEDSSEDPTEIEHIMFLWVLICQYVFCPISGKPSAEYLPMACSLSTGKVYNLAAMLLGSFYREMNSCVANSPLSKLGGVAWILQVWSAAYFSKFFSFPASAGSLSTILLMQGQLESSATAFVEFLQSGTFDELTPPPRPRVGSFDQSWVVAYPGFRDDSPESVSDTLLTACVHHRFLVVDCLGARSPVASRANVSWSFEFYNPSLFPRQFGLKPIIPHLVLYYPMDILHLDSELGSGRLSKATVELLAAAPSSFLSPIRVYAPEDVNSFTAWWPPRRAVLAPTFDYPSAKDTKASASVGITVTPSLAPVKSKKRKASSAPSRPIQSSRERKYSTRSSSRLVSSFSNTDDDPVDLVSSPPGLGDDDDSSGDEDAGNPQGSPTTEELIDDYSLEERNTGLVPESDPPCIPSVELLFPVWLCFFKHFFHFPHDPHPSGSLLSSCAISTT</sequence>
<proteinExistence type="predicted"/>
<protein>
    <recommendedName>
        <fullName evidence="2">Aminotransferase-like plant mobile domain-containing protein</fullName>
    </recommendedName>
</protein>
<name>A0A2Z7B313_9LAMI</name>
<feature type="domain" description="Aminotransferase-like plant mobile" evidence="2">
    <location>
        <begin position="2"/>
        <end position="142"/>
    </location>
</feature>
<dbReference type="AlphaFoldDB" id="A0A2Z7B313"/>
<dbReference type="EMBL" id="KV011790">
    <property type="protein sequence ID" value="KZV26039.1"/>
    <property type="molecule type" value="Genomic_DNA"/>
</dbReference>
<feature type="compositionally biased region" description="Low complexity" evidence="1">
    <location>
        <begin position="383"/>
        <end position="394"/>
    </location>
</feature>
<evidence type="ECO:0000259" key="2">
    <source>
        <dbReference type="Pfam" id="PF10536"/>
    </source>
</evidence>
<evidence type="ECO:0000256" key="1">
    <source>
        <dbReference type="SAM" id="MobiDB-lite"/>
    </source>
</evidence>
<dbReference type="InterPro" id="IPR019557">
    <property type="entry name" value="AminoTfrase-like_pln_mobile"/>
</dbReference>
<keyword evidence="4" id="KW-1185">Reference proteome</keyword>